<keyword evidence="4" id="KW-1003">Cell membrane</keyword>
<keyword evidence="5 8" id="KW-0812">Transmembrane</keyword>
<dbReference type="GO" id="GO:0055085">
    <property type="term" value="P:transmembrane transport"/>
    <property type="evidence" value="ECO:0007669"/>
    <property type="project" value="InterPro"/>
</dbReference>
<reference evidence="9" key="1">
    <citation type="submission" date="2020-11" db="EMBL/GenBank/DDBJ databases">
        <title>Sequencing the genomes of 1000 actinobacteria strains.</title>
        <authorList>
            <person name="Klenk H.-P."/>
        </authorList>
    </citation>
    <scope>NUCLEOTIDE SEQUENCE</scope>
    <source>
        <strain evidence="9">DSM 45632</strain>
    </source>
</reference>
<name>A0A931GU55_9CORY</name>
<comment type="caution">
    <text evidence="9">The sequence shown here is derived from an EMBL/GenBank/DDBJ whole genome shotgun (WGS) entry which is preliminary data.</text>
</comment>
<feature type="transmembrane region" description="Helical" evidence="8">
    <location>
        <begin position="233"/>
        <end position="251"/>
    </location>
</feature>
<feature type="transmembrane region" description="Helical" evidence="8">
    <location>
        <begin position="6"/>
        <end position="27"/>
    </location>
</feature>
<feature type="transmembrane region" description="Helical" evidence="8">
    <location>
        <begin position="257"/>
        <end position="278"/>
    </location>
</feature>
<dbReference type="PANTHER" id="PTHR36838:SF3">
    <property type="entry name" value="TRANSPORTER AUXIN EFFLUX CARRIER EC FAMILY"/>
    <property type="match status" value="1"/>
</dbReference>
<dbReference type="Proteomes" id="UP000658613">
    <property type="component" value="Unassembled WGS sequence"/>
</dbReference>
<feature type="transmembrane region" description="Helical" evidence="8">
    <location>
        <begin position="290"/>
        <end position="309"/>
    </location>
</feature>
<evidence type="ECO:0000256" key="5">
    <source>
        <dbReference type="ARBA" id="ARBA00022692"/>
    </source>
</evidence>
<dbReference type="AlphaFoldDB" id="A0A931GU55"/>
<dbReference type="PANTHER" id="PTHR36838">
    <property type="entry name" value="AUXIN EFFLUX CARRIER FAMILY PROTEIN"/>
    <property type="match status" value="1"/>
</dbReference>
<evidence type="ECO:0000313" key="10">
    <source>
        <dbReference type="Proteomes" id="UP000658613"/>
    </source>
</evidence>
<keyword evidence="3" id="KW-0813">Transport</keyword>
<comment type="subcellular location">
    <subcellularLocation>
        <location evidence="1">Cell membrane</location>
        <topology evidence="1">Multi-pass membrane protein</topology>
    </subcellularLocation>
</comment>
<evidence type="ECO:0000256" key="4">
    <source>
        <dbReference type="ARBA" id="ARBA00022475"/>
    </source>
</evidence>
<evidence type="ECO:0000256" key="2">
    <source>
        <dbReference type="ARBA" id="ARBA00010145"/>
    </source>
</evidence>
<keyword evidence="10" id="KW-1185">Reference proteome</keyword>
<dbReference type="Gene3D" id="1.20.1530.20">
    <property type="match status" value="1"/>
</dbReference>
<sequence length="311" mass="32150">MLDVITGFAIIFAVIGAGFILAHRGIIGPGDKRLMLNQIAYYVASPCLLFTTVARSDISTFTSPVVLVVFIASALTMGLYWVISAIFFKQDIPTTMSGASSASYFNSVNIGLPIGIYVIGEATYVAPVLLLQMVVFSPLIIAGLNANAASGSTRTRAVLHALWSGITAPVVVGSLLGLIVAACHLTVPDPVLAPIEILGGASIPLILMSFGASLSGSNVLAPGPDRNPTIVATVMKLAVMPAIAFAVGVALGLHGPLLYASVILCALPTAQQAFNYAANYQVGETVARDSVLITTFASMPAMILIALLFGA</sequence>
<evidence type="ECO:0000256" key="8">
    <source>
        <dbReference type="SAM" id="Phobius"/>
    </source>
</evidence>
<dbReference type="InterPro" id="IPR004776">
    <property type="entry name" value="Mem_transp_PIN-like"/>
</dbReference>
<dbReference type="GO" id="GO:0005886">
    <property type="term" value="C:plasma membrane"/>
    <property type="evidence" value="ECO:0007669"/>
    <property type="project" value="UniProtKB-SubCell"/>
</dbReference>
<feature type="transmembrane region" description="Helical" evidence="8">
    <location>
        <begin position="100"/>
        <end position="119"/>
    </location>
</feature>
<evidence type="ECO:0000313" key="9">
    <source>
        <dbReference type="EMBL" id="MBG6122430.1"/>
    </source>
</evidence>
<evidence type="ECO:0000256" key="3">
    <source>
        <dbReference type="ARBA" id="ARBA00022448"/>
    </source>
</evidence>
<keyword evidence="7 8" id="KW-0472">Membrane</keyword>
<feature type="transmembrane region" description="Helical" evidence="8">
    <location>
        <begin position="201"/>
        <end position="221"/>
    </location>
</feature>
<feature type="transmembrane region" description="Helical" evidence="8">
    <location>
        <begin position="64"/>
        <end position="88"/>
    </location>
</feature>
<dbReference type="RefSeq" id="WP_196824825.1">
    <property type="nucleotide sequence ID" value="NZ_CP046980.1"/>
</dbReference>
<keyword evidence="6 8" id="KW-1133">Transmembrane helix</keyword>
<proteinExistence type="inferred from homology"/>
<dbReference type="InterPro" id="IPR038770">
    <property type="entry name" value="Na+/solute_symporter_sf"/>
</dbReference>
<evidence type="ECO:0000256" key="6">
    <source>
        <dbReference type="ARBA" id="ARBA00022989"/>
    </source>
</evidence>
<evidence type="ECO:0000256" key="1">
    <source>
        <dbReference type="ARBA" id="ARBA00004651"/>
    </source>
</evidence>
<evidence type="ECO:0000256" key="7">
    <source>
        <dbReference type="ARBA" id="ARBA00023136"/>
    </source>
</evidence>
<dbReference type="Pfam" id="PF03547">
    <property type="entry name" value="Mem_trans"/>
    <property type="match status" value="1"/>
</dbReference>
<comment type="similarity">
    <text evidence="2">Belongs to the auxin efflux carrier (TC 2.A.69) family.</text>
</comment>
<feature type="transmembrane region" description="Helical" evidence="8">
    <location>
        <begin position="39"/>
        <end position="58"/>
    </location>
</feature>
<gene>
    <name evidence="9" type="ORF">IW254_001399</name>
</gene>
<organism evidence="9 10">
    <name type="scientific">Corynebacterium aquatimens</name>
    <dbReference type="NCBI Taxonomy" id="1190508"/>
    <lineage>
        <taxon>Bacteria</taxon>
        <taxon>Bacillati</taxon>
        <taxon>Actinomycetota</taxon>
        <taxon>Actinomycetes</taxon>
        <taxon>Mycobacteriales</taxon>
        <taxon>Corynebacteriaceae</taxon>
        <taxon>Corynebacterium</taxon>
    </lineage>
</organism>
<protein>
    <submittedName>
        <fullName evidence="9">Permease</fullName>
    </submittedName>
</protein>
<feature type="transmembrane region" description="Helical" evidence="8">
    <location>
        <begin position="158"/>
        <end position="181"/>
    </location>
</feature>
<dbReference type="EMBL" id="JADOUE010000001">
    <property type="protein sequence ID" value="MBG6122430.1"/>
    <property type="molecule type" value="Genomic_DNA"/>
</dbReference>
<feature type="transmembrane region" description="Helical" evidence="8">
    <location>
        <begin position="125"/>
        <end position="146"/>
    </location>
</feature>
<accession>A0A931GU55</accession>